<evidence type="ECO:0000256" key="13">
    <source>
        <dbReference type="RuleBase" id="RU000679"/>
    </source>
</evidence>
<evidence type="ECO:0000256" key="5">
    <source>
        <dbReference type="ARBA" id="ARBA00022692"/>
    </source>
</evidence>
<feature type="transmembrane region" description="Helical" evidence="15">
    <location>
        <begin position="321"/>
        <end position="341"/>
    </location>
</feature>
<evidence type="ECO:0000256" key="14">
    <source>
        <dbReference type="SAM" id="MobiDB-lite"/>
    </source>
</evidence>
<keyword evidence="5 13" id="KW-0812">Transmembrane</keyword>
<dbReference type="PANTHER" id="PTHR11690">
    <property type="entry name" value="AMILORIDE-SENSITIVE SODIUM CHANNEL-RELATED"/>
    <property type="match status" value="1"/>
</dbReference>
<evidence type="ECO:0000256" key="7">
    <source>
        <dbReference type="ARBA" id="ARBA00023053"/>
    </source>
</evidence>
<evidence type="ECO:0000256" key="9">
    <source>
        <dbReference type="ARBA" id="ARBA00023136"/>
    </source>
</evidence>
<organism evidence="16 17">
    <name type="scientific">Necator americanus</name>
    <name type="common">Human hookworm</name>
    <dbReference type="NCBI Taxonomy" id="51031"/>
    <lineage>
        <taxon>Eukaryota</taxon>
        <taxon>Metazoa</taxon>
        <taxon>Ecdysozoa</taxon>
        <taxon>Nematoda</taxon>
        <taxon>Chromadorea</taxon>
        <taxon>Rhabditida</taxon>
        <taxon>Rhabditina</taxon>
        <taxon>Rhabditomorpha</taxon>
        <taxon>Strongyloidea</taxon>
        <taxon>Ancylostomatidae</taxon>
        <taxon>Bunostominae</taxon>
        <taxon>Necator</taxon>
    </lineage>
</organism>
<name>A0ABR1CDI9_NECAM</name>
<keyword evidence="11 13" id="KW-0739">Sodium transport</keyword>
<gene>
    <name evidence="16" type="primary">Necator_chrII.g7081</name>
    <name evidence="16" type="ORF">RB195_019288</name>
</gene>
<dbReference type="Proteomes" id="UP001303046">
    <property type="component" value="Unassembled WGS sequence"/>
</dbReference>
<keyword evidence="3 13" id="KW-0813">Transport</keyword>
<evidence type="ECO:0000256" key="12">
    <source>
        <dbReference type="ARBA" id="ARBA00023303"/>
    </source>
</evidence>
<feature type="compositionally biased region" description="Basic and acidic residues" evidence="14">
    <location>
        <begin position="473"/>
        <end position="482"/>
    </location>
</feature>
<comment type="caution">
    <text evidence="16">The sequence shown here is derived from an EMBL/GenBank/DDBJ whole genome shotgun (WGS) entry which is preliminary data.</text>
</comment>
<evidence type="ECO:0000256" key="4">
    <source>
        <dbReference type="ARBA" id="ARBA00022461"/>
    </source>
</evidence>
<comment type="similarity">
    <text evidence="2 13">Belongs to the amiloride-sensitive sodium channel (TC 1.A.6) family.</text>
</comment>
<dbReference type="InterPro" id="IPR001873">
    <property type="entry name" value="ENaC"/>
</dbReference>
<feature type="compositionally biased region" description="Basic and acidic residues" evidence="14">
    <location>
        <begin position="547"/>
        <end position="556"/>
    </location>
</feature>
<keyword evidence="7" id="KW-0915">Sodium</keyword>
<keyword evidence="9 15" id="KW-0472">Membrane</keyword>
<evidence type="ECO:0000313" key="16">
    <source>
        <dbReference type="EMBL" id="KAK6736513.1"/>
    </source>
</evidence>
<feature type="region of interest" description="Disordered" evidence="14">
    <location>
        <begin position="439"/>
        <end position="556"/>
    </location>
</feature>
<sequence length="556" mass="64576">MALWNVSQMNWGWHGEDFIGVFQRLSEGAACFANFSVRHETISLAMENHPTYSEEKRASQLFYLIDPDAQKASPKKFKSIGDLKRFYGDQVDASLRALQDVGETVEKLWHLFSPSTYEGVVHDEAVRMDRVVELMTQYETGKLQRRVWAEKMQSKQMRHFFEDEFSEGWYQPIVHDLEHSLYKVIVELEKELWPKFQSYMSDGTAMKIGAVLFFDTVTEENKEKFKTLAFDMYNCTIGEVKTLAHETLKDFKRLYRELQSSYTNLFKKELTEYLENFEFGTKFVSENFAMVNVFLQQMHLERWSQDRTYGFWSLACDVGGALGLFLGASMLTIIELIYLCYQYKICGKIAKKTDRHIRKCWDHGCQHMSYCKSCQSKSLKNSYLSEDLETSLMLNPEEREERQKSSWLGPLSDYSPTYAMRRKADVEDLLDFMDAKENSRAKKYKNDPGEHRSSDEPNLVKLQNGRLQSSREGNNKRDRLADIIEDDSGLESDETGRLKKAPIGSQSMLPEQSNISSPRKPPPQPQEEEENSQMTDSFANATPKLFCDPKDRQTTL</sequence>
<comment type="subcellular location">
    <subcellularLocation>
        <location evidence="1">Membrane</location>
        <topology evidence="1">Multi-pass membrane protein</topology>
    </subcellularLocation>
</comment>
<evidence type="ECO:0000256" key="2">
    <source>
        <dbReference type="ARBA" id="ARBA00007193"/>
    </source>
</evidence>
<evidence type="ECO:0000256" key="10">
    <source>
        <dbReference type="ARBA" id="ARBA00023180"/>
    </source>
</evidence>
<evidence type="ECO:0000313" key="17">
    <source>
        <dbReference type="Proteomes" id="UP001303046"/>
    </source>
</evidence>
<keyword evidence="4 13" id="KW-0894">Sodium channel</keyword>
<dbReference type="EMBL" id="JAVFWL010000002">
    <property type="protein sequence ID" value="KAK6736513.1"/>
    <property type="molecule type" value="Genomic_DNA"/>
</dbReference>
<evidence type="ECO:0000256" key="3">
    <source>
        <dbReference type="ARBA" id="ARBA00022448"/>
    </source>
</evidence>
<evidence type="ECO:0000256" key="15">
    <source>
        <dbReference type="SAM" id="Phobius"/>
    </source>
</evidence>
<dbReference type="Pfam" id="PF00858">
    <property type="entry name" value="ASC"/>
    <property type="match status" value="1"/>
</dbReference>
<dbReference type="PRINTS" id="PR01078">
    <property type="entry name" value="AMINACHANNEL"/>
</dbReference>
<evidence type="ECO:0000256" key="11">
    <source>
        <dbReference type="ARBA" id="ARBA00023201"/>
    </source>
</evidence>
<feature type="compositionally biased region" description="Basic and acidic residues" evidence="14">
    <location>
        <begin position="439"/>
        <end position="455"/>
    </location>
</feature>
<evidence type="ECO:0000256" key="6">
    <source>
        <dbReference type="ARBA" id="ARBA00022989"/>
    </source>
</evidence>
<evidence type="ECO:0000256" key="1">
    <source>
        <dbReference type="ARBA" id="ARBA00004141"/>
    </source>
</evidence>
<reference evidence="16 17" key="1">
    <citation type="submission" date="2023-08" db="EMBL/GenBank/DDBJ databases">
        <title>A Necator americanus chromosomal reference genome.</title>
        <authorList>
            <person name="Ilik V."/>
            <person name="Petrzelkova K.J."/>
            <person name="Pardy F."/>
            <person name="Fuh T."/>
            <person name="Niatou-Singa F.S."/>
            <person name="Gouil Q."/>
            <person name="Baker L."/>
            <person name="Ritchie M.E."/>
            <person name="Jex A.R."/>
            <person name="Gazzola D."/>
            <person name="Li H."/>
            <person name="Toshio Fujiwara R."/>
            <person name="Zhan B."/>
            <person name="Aroian R.V."/>
            <person name="Pafco B."/>
            <person name="Schwarz E.M."/>
        </authorList>
    </citation>
    <scope>NUCLEOTIDE SEQUENCE [LARGE SCALE GENOMIC DNA]</scope>
    <source>
        <strain evidence="16 17">Aroian</strain>
        <tissue evidence="16">Whole animal</tissue>
    </source>
</reference>
<dbReference type="Gene3D" id="1.10.287.770">
    <property type="entry name" value="YojJ-like"/>
    <property type="match status" value="1"/>
</dbReference>
<keyword evidence="12 13" id="KW-0407">Ion channel</keyword>
<accession>A0ABR1CDI9</accession>
<feature type="compositionally biased region" description="Acidic residues" evidence="14">
    <location>
        <begin position="483"/>
        <end position="493"/>
    </location>
</feature>
<keyword evidence="6 15" id="KW-1133">Transmembrane helix</keyword>
<proteinExistence type="inferred from homology"/>
<keyword evidence="8 13" id="KW-0406">Ion transport</keyword>
<evidence type="ECO:0000256" key="8">
    <source>
        <dbReference type="ARBA" id="ARBA00023065"/>
    </source>
</evidence>
<keyword evidence="10" id="KW-0325">Glycoprotein</keyword>
<evidence type="ECO:0008006" key="18">
    <source>
        <dbReference type="Google" id="ProtNLM"/>
    </source>
</evidence>
<keyword evidence="17" id="KW-1185">Reference proteome</keyword>
<dbReference type="PANTHER" id="PTHR11690:SF296">
    <property type="entry name" value="DEGENERIN-LIKE PROTEIN DEL-10"/>
    <property type="match status" value="1"/>
</dbReference>
<protein>
    <recommendedName>
        <fullName evidence="18">Amiloride-sensitive sodium channel</fullName>
    </recommendedName>
</protein>
<feature type="compositionally biased region" description="Polar residues" evidence="14">
    <location>
        <begin position="504"/>
        <end position="517"/>
    </location>
</feature>